<evidence type="ECO:0000313" key="12">
    <source>
        <dbReference type="Proteomes" id="UP000275137"/>
    </source>
</evidence>
<dbReference type="PROSITE" id="PS51257">
    <property type="entry name" value="PROKAR_LIPOPROTEIN"/>
    <property type="match status" value="1"/>
</dbReference>
<dbReference type="GO" id="GO:0071973">
    <property type="term" value="P:bacterial-type flagellum-dependent cell motility"/>
    <property type="evidence" value="ECO:0007669"/>
    <property type="project" value="InterPro"/>
</dbReference>
<keyword evidence="8 9" id="KW-0998">Cell outer membrane</keyword>
<keyword evidence="12" id="KW-1185">Reference proteome</keyword>
<dbReference type="Pfam" id="PF02107">
    <property type="entry name" value="FlgH"/>
    <property type="match status" value="1"/>
</dbReference>
<keyword evidence="11" id="KW-0966">Cell projection</keyword>
<sequence length="225" mass="23403">MRLHANPILIASLTASLMLALLGGCAVTPDSIVKTPMTAKPVPNEQVAGTSGSIYKAGAYRPLFEDRRARLVGDILTITISENTSANKAGTSSANKSGEVSGAIAAFRGNPIGSATMSASSDLGYEDKAASNASNNFTGNIGVTVIEVYSNGNLLVSGEKQVSFDKGTEFVRFSGVVNPDTIALGNVVPSNRVADARVEYRSGAKVDAAQIANILSRFFLSFIPL</sequence>
<name>A0A3N0V014_9PROT</name>
<dbReference type="PRINTS" id="PR01008">
    <property type="entry name" value="FLGLRINGFLGH"/>
</dbReference>
<keyword evidence="9" id="KW-0449">Lipoprotein</keyword>
<evidence type="ECO:0000256" key="3">
    <source>
        <dbReference type="ARBA" id="ARBA00006929"/>
    </source>
</evidence>
<protein>
    <recommendedName>
        <fullName evidence="9">Flagellar L-ring protein</fullName>
    </recommendedName>
    <alternativeName>
        <fullName evidence="9">Basal body L-ring protein</fullName>
    </alternativeName>
</protein>
<proteinExistence type="inferred from homology"/>
<keyword evidence="5 9" id="KW-0732">Signal</keyword>
<evidence type="ECO:0000256" key="8">
    <source>
        <dbReference type="ARBA" id="ARBA00023237"/>
    </source>
</evidence>
<comment type="function">
    <text evidence="1 9">Assembles around the rod to form the L-ring and probably protects the motor/basal body from shearing forces during rotation.</text>
</comment>
<feature type="signal peptide" evidence="10">
    <location>
        <begin position="1"/>
        <end position="26"/>
    </location>
</feature>
<evidence type="ECO:0000256" key="5">
    <source>
        <dbReference type="ARBA" id="ARBA00022729"/>
    </source>
</evidence>
<reference evidence="11 12" key="1">
    <citation type="submission" date="2018-10" db="EMBL/GenBank/DDBJ databases">
        <authorList>
            <person name="Chen W.-M."/>
        </authorList>
    </citation>
    <scope>NUCLEOTIDE SEQUENCE [LARGE SCALE GENOMIC DNA]</scope>
    <source>
        <strain evidence="11 12">H-5</strain>
    </source>
</reference>
<dbReference type="Proteomes" id="UP000275137">
    <property type="component" value="Unassembled WGS sequence"/>
</dbReference>
<comment type="subcellular location">
    <subcellularLocation>
        <location evidence="9">Cell outer membrane</location>
        <topology evidence="9">Lipid-anchor</topology>
    </subcellularLocation>
    <subcellularLocation>
        <location evidence="9">Bacterial flagellum basal body</location>
    </subcellularLocation>
    <subcellularLocation>
        <location evidence="2">Membrane</location>
    </subcellularLocation>
</comment>
<dbReference type="HAMAP" id="MF_00415">
    <property type="entry name" value="FlgH"/>
    <property type="match status" value="1"/>
</dbReference>
<dbReference type="AlphaFoldDB" id="A0A3N0V014"/>
<dbReference type="GO" id="GO:0003774">
    <property type="term" value="F:cytoskeletal motor activity"/>
    <property type="evidence" value="ECO:0007669"/>
    <property type="project" value="InterPro"/>
</dbReference>
<comment type="similarity">
    <text evidence="3 9">Belongs to the FlgH family.</text>
</comment>
<evidence type="ECO:0000256" key="9">
    <source>
        <dbReference type="HAMAP-Rule" id="MF_00415"/>
    </source>
</evidence>
<dbReference type="RefSeq" id="WP_123237197.1">
    <property type="nucleotide sequence ID" value="NZ_RJVP01000003.1"/>
</dbReference>
<dbReference type="EMBL" id="RJVP01000003">
    <property type="protein sequence ID" value="ROH86137.1"/>
    <property type="molecule type" value="Genomic_DNA"/>
</dbReference>
<dbReference type="PANTHER" id="PTHR34933">
    <property type="entry name" value="FLAGELLAR L-RING PROTEIN"/>
    <property type="match status" value="1"/>
</dbReference>
<evidence type="ECO:0000256" key="4">
    <source>
        <dbReference type="ARBA" id="ARBA00011439"/>
    </source>
</evidence>
<keyword evidence="7 9" id="KW-0975">Bacterial flagellum</keyword>
<comment type="subunit">
    <text evidence="4 9">The basal body constitutes a major portion of the flagellar organelle and consists of four rings (L,P,S, and M) mounted on a central rod.</text>
</comment>
<keyword evidence="11" id="KW-0969">Cilium</keyword>
<keyword evidence="11" id="KW-0282">Flagellum</keyword>
<dbReference type="GO" id="GO:0009279">
    <property type="term" value="C:cell outer membrane"/>
    <property type="evidence" value="ECO:0007669"/>
    <property type="project" value="UniProtKB-SubCell"/>
</dbReference>
<keyword evidence="6 9" id="KW-0472">Membrane</keyword>
<dbReference type="GO" id="GO:0009427">
    <property type="term" value="C:bacterial-type flagellum basal body, distal rod, L ring"/>
    <property type="evidence" value="ECO:0007669"/>
    <property type="project" value="InterPro"/>
</dbReference>
<accession>A0A3N0V014</accession>
<dbReference type="InterPro" id="IPR000527">
    <property type="entry name" value="Flag_Lring"/>
</dbReference>
<evidence type="ECO:0000256" key="6">
    <source>
        <dbReference type="ARBA" id="ARBA00023136"/>
    </source>
</evidence>
<comment type="caution">
    <text evidence="11">The sequence shown here is derived from an EMBL/GenBank/DDBJ whole genome shotgun (WGS) entry which is preliminary data.</text>
</comment>
<organism evidence="11 12">
    <name type="scientific">Pseudomethylobacillus aquaticus</name>
    <dbReference type="NCBI Taxonomy" id="2676064"/>
    <lineage>
        <taxon>Bacteria</taxon>
        <taxon>Pseudomonadati</taxon>
        <taxon>Pseudomonadota</taxon>
        <taxon>Betaproteobacteria</taxon>
        <taxon>Nitrosomonadales</taxon>
        <taxon>Methylophilaceae</taxon>
        <taxon>Pseudomethylobacillus</taxon>
    </lineage>
</organism>
<gene>
    <name evidence="9" type="primary">flgH</name>
    <name evidence="11" type="ORF">ED236_06655</name>
</gene>
<evidence type="ECO:0000256" key="10">
    <source>
        <dbReference type="SAM" id="SignalP"/>
    </source>
</evidence>
<evidence type="ECO:0000313" key="11">
    <source>
        <dbReference type="EMBL" id="ROH86137.1"/>
    </source>
</evidence>
<evidence type="ECO:0000256" key="1">
    <source>
        <dbReference type="ARBA" id="ARBA00002591"/>
    </source>
</evidence>
<feature type="chain" id="PRO_5017951620" description="Flagellar L-ring protein" evidence="10">
    <location>
        <begin position="27"/>
        <end position="225"/>
    </location>
</feature>
<evidence type="ECO:0000256" key="7">
    <source>
        <dbReference type="ARBA" id="ARBA00023143"/>
    </source>
</evidence>
<evidence type="ECO:0000256" key="2">
    <source>
        <dbReference type="ARBA" id="ARBA00004370"/>
    </source>
</evidence>
<dbReference type="PANTHER" id="PTHR34933:SF3">
    <property type="entry name" value="FLAGELLAR L-RING PROTEIN"/>
    <property type="match status" value="1"/>
</dbReference>